<dbReference type="PANTHER" id="PTHR47718">
    <property type="entry name" value="OS01G0519700 PROTEIN"/>
    <property type="match status" value="1"/>
</dbReference>
<dbReference type="Pfam" id="PF03101">
    <property type="entry name" value="FAR1"/>
    <property type="match status" value="1"/>
</dbReference>
<evidence type="ECO:0000313" key="2">
    <source>
        <dbReference type="EMBL" id="KMS99541.1"/>
    </source>
</evidence>
<sequence>MKENYFVCSCHGKPDGRSDFVSIPDIVVDEDGSERKRKKQRVIVTKTRCNAMMRVKLNDFGMYEVIGHVLMHNYELTRTEWQHCHRSEMAIGDGKEKEITVMTEASTRPAVQYRYECHQYGGAEALGHTSRYHYNFSLLSLSQYLSLHSLFTFTSFVVSLPLSTSPSTHFRSIANHFFSPSFPLSQFLFVLTLSLSCDLIVTRDFVRCILRLSSLTTTPAIRIVFADDSPTP</sequence>
<dbReference type="Gramene" id="KMS99541">
    <property type="protein sequence ID" value="KMS99541"/>
    <property type="gene ID" value="BVRB_1g023100"/>
</dbReference>
<protein>
    <recommendedName>
        <fullName evidence="1">FAR1 domain-containing protein</fullName>
    </recommendedName>
</protein>
<dbReference type="OrthoDB" id="751756at2759"/>
<proteinExistence type="predicted"/>
<dbReference type="Proteomes" id="UP000035740">
    <property type="component" value="Unassembled WGS sequence"/>
</dbReference>
<organism evidence="2 3">
    <name type="scientific">Beta vulgaris subsp. vulgaris</name>
    <name type="common">Beet</name>
    <dbReference type="NCBI Taxonomy" id="3555"/>
    <lineage>
        <taxon>Eukaryota</taxon>
        <taxon>Viridiplantae</taxon>
        <taxon>Streptophyta</taxon>
        <taxon>Embryophyta</taxon>
        <taxon>Tracheophyta</taxon>
        <taxon>Spermatophyta</taxon>
        <taxon>Magnoliopsida</taxon>
        <taxon>eudicotyledons</taxon>
        <taxon>Gunneridae</taxon>
        <taxon>Pentapetalae</taxon>
        <taxon>Caryophyllales</taxon>
        <taxon>Chenopodiaceae</taxon>
        <taxon>Betoideae</taxon>
        <taxon>Beta</taxon>
    </lineage>
</organism>
<dbReference type="EMBL" id="KQ090215">
    <property type="protein sequence ID" value="KMS99541.1"/>
    <property type="molecule type" value="Genomic_DNA"/>
</dbReference>
<feature type="domain" description="FAR1" evidence="1">
    <location>
        <begin position="5"/>
        <end position="77"/>
    </location>
</feature>
<evidence type="ECO:0000313" key="3">
    <source>
        <dbReference type="Proteomes" id="UP000035740"/>
    </source>
</evidence>
<accession>A0A0J8BF39</accession>
<gene>
    <name evidence="2" type="ORF">BVRB_1g023100</name>
</gene>
<dbReference type="InterPro" id="IPR004330">
    <property type="entry name" value="FAR1_DNA_bnd_dom"/>
</dbReference>
<dbReference type="AlphaFoldDB" id="A0A0J8BF39"/>
<name>A0A0J8BF39_BETVV</name>
<dbReference type="PANTHER" id="PTHR47718:SF17">
    <property type="entry name" value="PROTEIN FAR1-RELATED SEQUENCE 5-LIKE"/>
    <property type="match status" value="1"/>
</dbReference>
<keyword evidence="3" id="KW-1185">Reference proteome</keyword>
<reference evidence="2 3" key="1">
    <citation type="journal article" date="2014" name="Nature">
        <title>The genome of the recently domesticated crop plant sugar beet (Beta vulgaris).</title>
        <authorList>
            <person name="Dohm J.C."/>
            <person name="Minoche A.E."/>
            <person name="Holtgrawe D."/>
            <person name="Capella-Gutierrez S."/>
            <person name="Zakrzewski F."/>
            <person name="Tafer H."/>
            <person name="Rupp O."/>
            <person name="Sorensen T.R."/>
            <person name="Stracke R."/>
            <person name="Reinhardt R."/>
            <person name="Goesmann A."/>
            <person name="Kraft T."/>
            <person name="Schulz B."/>
            <person name="Stadler P.F."/>
            <person name="Schmidt T."/>
            <person name="Gabaldon T."/>
            <person name="Lehrach H."/>
            <person name="Weisshaar B."/>
            <person name="Himmelbauer H."/>
        </authorList>
    </citation>
    <scope>NUCLEOTIDE SEQUENCE [LARGE SCALE GENOMIC DNA]</scope>
    <source>
        <tissue evidence="2">Taproot</tissue>
    </source>
</reference>
<evidence type="ECO:0000259" key="1">
    <source>
        <dbReference type="Pfam" id="PF03101"/>
    </source>
</evidence>